<dbReference type="AlphaFoldDB" id="A0A7J7J1F4"/>
<gene>
    <name evidence="2" type="ORF">EB796_021672</name>
</gene>
<evidence type="ECO:0000313" key="3">
    <source>
        <dbReference type="Proteomes" id="UP000593567"/>
    </source>
</evidence>
<feature type="region of interest" description="Disordered" evidence="1">
    <location>
        <begin position="229"/>
        <end position="260"/>
    </location>
</feature>
<dbReference type="Proteomes" id="UP000593567">
    <property type="component" value="Unassembled WGS sequence"/>
</dbReference>
<name>A0A7J7J1F4_BUGNE</name>
<feature type="region of interest" description="Disordered" evidence="1">
    <location>
        <begin position="1"/>
        <end position="30"/>
    </location>
</feature>
<keyword evidence="3" id="KW-1185">Reference proteome</keyword>
<evidence type="ECO:0000313" key="2">
    <source>
        <dbReference type="EMBL" id="KAF6020012.1"/>
    </source>
</evidence>
<feature type="region of interest" description="Disordered" evidence="1">
    <location>
        <begin position="148"/>
        <end position="206"/>
    </location>
</feature>
<proteinExistence type="predicted"/>
<sequence length="260" mass="28056">MFDPLSAGAMPISASESSLSRHSLDYRKSSTDSLRKETVLCDDPLGLFSTESSDIKESLPPKVDHTVESNANAMTSSVTSMDIGNLFGRDSSLKTNSADETVSMRTVKKYNLLEFSPEKEVAPALTPGLRKSLSLDSRASYQAAIKDEDSKSADAVLDAPKFEKPSFPPNPNLDGSKESIKSSGGDSLSSDHEKGRRASSSYKSWVTSSIKKGANLAIAKNLSSKMKSMVYGEKEDTEPHTNMSSHESLDSVDTTSKINK</sequence>
<organism evidence="2 3">
    <name type="scientific">Bugula neritina</name>
    <name type="common">Brown bryozoan</name>
    <name type="synonym">Sertularia neritina</name>
    <dbReference type="NCBI Taxonomy" id="10212"/>
    <lineage>
        <taxon>Eukaryota</taxon>
        <taxon>Metazoa</taxon>
        <taxon>Spiralia</taxon>
        <taxon>Lophotrochozoa</taxon>
        <taxon>Bryozoa</taxon>
        <taxon>Gymnolaemata</taxon>
        <taxon>Cheilostomatida</taxon>
        <taxon>Flustrina</taxon>
        <taxon>Buguloidea</taxon>
        <taxon>Bugulidae</taxon>
        <taxon>Bugula</taxon>
    </lineage>
</organism>
<feature type="compositionally biased region" description="Polar residues" evidence="1">
    <location>
        <begin position="240"/>
        <end position="260"/>
    </location>
</feature>
<protein>
    <submittedName>
        <fullName evidence="2">Uncharacterized protein</fullName>
    </submittedName>
</protein>
<accession>A0A7J7J1F4</accession>
<reference evidence="2" key="1">
    <citation type="submission" date="2020-06" db="EMBL/GenBank/DDBJ databases">
        <title>Draft genome of Bugula neritina, a colonial animal packing powerful symbionts and potential medicines.</title>
        <authorList>
            <person name="Rayko M."/>
        </authorList>
    </citation>
    <scope>NUCLEOTIDE SEQUENCE [LARGE SCALE GENOMIC DNA]</scope>
    <source>
        <strain evidence="2">Kwan_BN1</strain>
    </source>
</reference>
<dbReference type="EMBL" id="VXIV02003199">
    <property type="protein sequence ID" value="KAF6020012.1"/>
    <property type="molecule type" value="Genomic_DNA"/>
</dbReference>
<evidence type="ECO:0000256" key="1">
    <source>
        <dbReference type="SAM" id="MobiDB-lite"/>
    </source>
</evidence>
<comment type="caution">
    <text evidence="2">The sequence shown here is derived from an EMBL/GenBank/DDBJ whole genome shotgun (WGS) entry which is preliminary data.</text>
</comment>